<evidence type="ECO:0000313" key="1">
    <source>
        <dbReference type="EMBL" id="TQF17245.1"/>
    </source>
</evidence>
<organism evidence="1 2">
    <name type="scientific">Myxococcus llanfairpwllgwyngyllgogerychwyrndrobwllllantysiliogogogochensis</name>
    <dbReference type="NCBI Taxonomy" id="2590453"/>
    <lineage>
        <taxon>Bacteria</taxon>
        <taxon>Pseudomonadati</taxon>
        <taxon>Myxococcota</taxon>
        <taxon>Myxococcia</taxon>
        <taxon>Myxococcales</taxon>
        <taxon>Cystobacterineae</taxon>
        <taxon>Myxococcaceae</taxon>
        <taxon>Myxococcus</taxon>
    </lineage>
</organism>
<accession>A0A540X7I4</accession>
<dbReference type="Gene3D" id="1.20.910.10">
    <property type="entry name" value="Heme oxygenase-like"/>
    <property type="match status" value="1"/>
</dbReference>
<protein>
    <submittedName>
        <fullName evidence="1">Iron-containing redox enzyme family protein</fullName>
    </submittedName>
</protein>
<dbReference type="Proteomes" id="UP000315369">
    <property type="component" value="Unassembled WGS sequence"/>
</dbReference>
<dbReference type="EMBL" id="VIFM01000010">
    <property type="protein sequence ID" value="TQF17245.1"/>
    <property type="molecule type" value="Genomic_DNA"/>
</dbReference>
<proteinExistence type="predicted"/>
<dbReference type="OrthoDB" id="8441019at2"/>
<dbReference type="SUPFAM" id="SSF48613">
    <property type="entry name" value="Heme oxygenase-like"/>
    <property type="match status" value="1"/>
</dbReference>
<dbReference type="InterPro" id="IPR016084">
    <property type="entry name" value="Haem_Oase-like_multi-hlx"/>
</dbReference>
<reference evidence="1 2" key="1">
    <citation type="submission" date="2019-06" db="EMBL/GenBank/DDBJ databases">
        <authorList>
            <person name="Livingstone P."/>
            <person name="Whitworth D."/>
        </authorList>
    </citation>
    <scope>NUCLEOTIDE SEQUENCE [LARGE SCALE GENOMIC DNA]</scope>
    <source>
        <strain evidence="1 2">AM401</strain>
    </source>
</reference>
<dbReference type="Pfam" id="PF14518">
    <property type="entry name" value="Haem_oxygenas_2"/>
    <property type="match status" value="1"/>
</dbReference>
<gene>
    <name evidence="1" type="ORF">FJV41_04165</name>
</gene>
<dbReference type="AlphaFoldDB" id="A0A540X7I4"/>
<comment type="caution">
    <text evidence="1">The sequence shown here is derived from an EMBL/GenBank/DDBJ whole genome shotgun (WGS) entry which is preliminary data.</text>
</comment>
<keyword evidence="2" id="KW-1185">Reference proteome</keyword>
<name>A0A540X7I4_9BACT</name>
<evidence type="ECO:0000313" key="2">
    <source>
        <dbReference type="Proteomes" id="UP000315369"/>
    </source>
</evidence>
<sequence>MGTGQETYVRTQAKNHAGTTWLVELDAEARGLVAAVDARPDGHRLFEGTLDTAGYIHYLVQTYHYARWSTPILGEAGERLKRLGRHPELAQLLIQKGEEERGHDRWLLSDLKNLGCSEESVETAARSPAVEAYTGWNFFTSRAGVPTAVLGTAYVLEYLSQTRAGVWARRLKEVSAIPNIHKSVTFLRSHGALDGDHVAEMARLLGRLTEPEDQEAILFSARVARSVYPCIFREGGASTLPLAR</sequence>